<protein>
    <submittedName>
        <fullName evidence="2">AAA family ATPase</fullName>
    </submittedName>
</protein>
<dbReference type="RefSeq" id="WP_149986467.1">
    <property type="nucleotide sequence ID" value="NZ_JBCODD010000043.1"/>
</dbReference>
<name>A0A7J4XCR5_9BACE</name>
<dbReference type="PANTHER" id="PTHR34825">
    <property type="entry name" value="CONSERVED PROTEIN, WITH A WEAK D-GALACTARATE DEHYDRATASE/ALTRONATE HYDROLASE DOMAIN"/>
    <property type="match status" value="1"/>
</dbReference>
<organism evidence="2 3">
    <name type="scientific">Bacteroides salyersiae</name>
    <dbReference type="NCBI Taxonomy" id="291644"/>
    <lineage>
        <taxon>Bacteria</taxon>
        <taxon>Pseudomonadati</taxon>
        <taxon>Bacteroidota</taxon>
        <taxon>Bacteroidia</taxon>
        <taxon>Bacteroidales</taxon>
        <taxon>Bacteroidaceae</taxon>
        <taxon>Bacteroides</taxon>
    </lineage>
</organism>
<dbReference type="Proteomes" id="UP000422221">
    <property type="component" value="Unassembled WGS sequence"/>
</dbReference>
<feature type="non-terminal residue" evidence="2">
    <location>
        <position position="274"/>
    </location>
</feature>
<dbReference type="EMBL" id="VWMK01000032">
    <property type="protein sequence ID" value="KAA3757551.1"/>
    <property type="molecule type" value="Genomic_DNA"/>
</dbReference>
<dbReference type="InterPro" id="IPR018631">
    <property type="entry name" value="AAA-ATPase-like_dom"/>
</dbReference>
<evidence type="ECO:0000313" key="2">
    <source>
        <dbReference type="EMBL" id="KAA3757551.1"/>
    </source>
</evidence>
<proteinExistence type="predicted"/>
<evidence type="ECO:0000259" key="1">
    <source>
        <dbReference type="Pfam" id="PF09820"/>
    </source>
</evidence>
<dbReference type="AlphaFoldDB" id="A0A7J4XCR5"/>
<reference evidence="2 3" key="1">
    <citation type="journal article" date="2019" name="Nat. Med.">
        <title>A library of human gut bacterial isolates paired with longitudinal multiomics data enables mechanistic microbiome research.</title>
        <authorList>
            <person name="Poyet M."/>
            <person name="Groussin M."/>
            <person name="Gibbons S.M."/>
            <person name="Avila-Pacheco J."/>
            <person name="Jiang X."/>
            <person name="Kearney S.M."/>
            <person name="Perrotta A.R."/>
            <person name="Berdy B."/>
            <person name="Zhao S."/>
            <person name="Lieberman T.D."/>
            <person name="Swanson P.K."/>
            <person name="Smith M."/>
            <person name="Roesemann S."/>
            <person name="Alexander J.E."/>
            <person name="Rich S.A."/>
            <person name="Livny J."/>
            <person name="Vlamakis H."/>
            <person name="Clish C."/>
            <person name="Bullock K."/>
            <person name="Deik A."/>
            <person name="Scott J."/>
            <person name="Pierce K.A."/>
            <person name="Xavier R.J."/>
            <person name="Alm E.J."/>
        </authorList>
    </citation>
    <scope>NUCLEOTIDE SEQUENCE [LARGE SCALE GENOMIC DNA]</scope>
    <source>
        <strain evidence="2 3">BIOML-A10</strain>
    </source>
</reference>
<sequence length="274" mass="31676">MKIQASITIPYAVANYADLRDRGFYYVDKTDYIPRLEAYNAPVFLRPRRFGKSLLVSTLAHYYDRTLAHRFEDLFGGTYIGSHPTPEHNRYMIIRYDFSAMVMADNMEGLEQNFNILNRGPVEIMVTHNRDLFGDFQFSTRENATQMLEEVLAYARAHDLPPVYILIDEYDNFTNQLLTSYNDPLYEKVTTADSFLRTFFKVIKKGIGEGSIRTCFCTGVLPVTMDDLTSGYNIAEILTLESDFINMLGFTHAEADAYLRYVLDKYTGSQERYD</sequence>
<dbReference type="Pfam" id="PF09820">
    <property type="entry name" value="AAA-ATPase_like"/>
    <property type="match status" value="1"/>
</dbReference>
<evidence type="ECO:0000313" key="3">
    <source>
        <dbReference type="Proteomes" id="UP000422221"/>
    </source>
</evidence>
<feature type="domain" description="AAA-ATPase-like" evidence="1">
    <location>
        <begin position="10"/>
        <end position="229"/>
    </location>
</feature>
<comment type="caution">
    <text evidence="2">The sequence shown here is derived from an EMBL/GenBank/DDBJ whole genome shotgun (WGS) entry which is preliminary data.</text>
</comment>
<gene>
    <name evidence="2" type="ORF">F3F73_21855</name>
</gene>
<dbReference type="PANTHER" id="PTHR34825:SF2">
    <property type="entry name" value="AAA-ATPASE-LIKE DOMAIN-CONTAINING PROTEIN"/>
    <property type="match status" value="1"/>
</dbReference>
<accession>A0A7J4XCR5</accession>